<dbReference type="Pfam" id="PF07727">
    <property type="entry name" value="RVT_2"/>
    <property type="match status" value="1"/>
</dbReference>
<dbReference type="InterPro" id="IPR013103">
    <property type="entry name" value="RVT_2"/>
</dbReference>
<dbReference type="GO" id="GO:0015074">
    <property type="term" value="P:DNA integration"/>
    <property type="evidence" value="ECO:0007669"/>
    <property type="project" value="InterPro"/>
</dbReference>
<feature type="compositionally biased region" description="Acidic residues" evidence="2">
    <location>
        <begin position="1078"/>
        <end position="1109"/>
    </location>
</feature>
<dbReference type="InterPro" id="IPR043502">
    <property type="entry name" value="DNA/RNA_pol_sf"/>
</dbReference>
<dbReference type="PANTHER" id="PTHR11439">
    <property type="entry name" value="GAG-POL-RELATED RETROTRANSPOSON"/>
    <property type="match status" value="1"/>
</dbReference>
<name>A0A2N5U5Q5_9BASI</name>
<dbReference type="InterPro" id="IPR036397">
    <property type="entry name" value="RNaseH_sf"/>
</dbReference>
<dbReference type="InterPro" id="IPR012337">
    <property type="entry name" value="RNaseH-like_sf"/>
</dbReference>
<dbReference type="InterPro" id="IPR057670">
    <property type="entry name" value="SH3_retrovirus"/>
</dbReference>
<dbReference type="GO" id="GO:0005634">
    <property type="term" value="C:nucleus"/>
    <property type="evidence" value="ECO:0007669"/>
    <property type="project" value="UniProtKB-ARBA"/>
</dbReference>
<evidence type="ECO:0000256" key="2">
    <source>
        <dbReference type="SAM" id="MobiDB-lite"/>
    </source>
</evidence>
<evidence type="ECO:0000313" key="5">
    <source>
        <dbReference type="Proteomes" id="UP000235392"/>
    </source>
</evidence>
<dbReference type="Pfam" id="PF00665">
    <property type="entry name" value="rve"/>
    <property type="match status" value="1"/>
</dbReference>
<dbReference type="SUPFAM" id="SSF56672">
    <property type="entry name" value="DNA/RNA polymerases"/>
    <property type="match status" value="1"/>
</dbReference>
<feature type="region of interest" description="Disordered" evidence="2">
    <location>
        <begin position="1039"/>
        <end position="1109"/>
    </location>
</feature>
<comment type="caution">
    <text evidence="4">The sequence shown here is derived from an EMBL/GenBank/DDBJ whole genome shotgun (WGS) entry which is preliminary data.</text>
</comment>
<dbReference type="Proteomes" id="UP000235392">
    <property type="component" value="Unassembled WGS sequence"/>
</dbReference>
<feature type="region of interest" description="Disordered" evidence="2">
    <location>
        <begin position="227"/>
        <end position="266"/>
    </location>
</feature>
<dbReference type="PROSITE" id="PS50994">
    <property type="entry name" value="INTEGRASE"/>
    <property type="match status" value="1"/>
</dbReference>
<gene>
    <name evidence="4" type="ORF">PCASD_14903</name>
</gene>
<dbReference type="AlphaFoldDB" id="A0A2N5U5Q5"/>
<evidence type="ECO:0000256" key="1">
    <source>
        <dbReference type="ARBA" id="ARBA00022884"/>
    </source>
</evidence>
<keyword evidence="1" id="KW-0694">RNA-binding</keyword>
<dbReference type="InterPro" id="IPR001584">
    <property type="entry name" value="Integrase_cat-core"/>
</dbReference>
<evidence type="ECO:0000313" key="4">
    <source>
        <dbReference type="EMBL" id="PLW33008.1"/>
    </source>
</evidence>
<dbReference type="SUPFAM" id="SSF53098">
    <property type="entry name" value="Ribonuclease H-like"/>
    <property type="match status" value="1"/>
</dbReference>
<feature type="domain" description="Integrase catalytic" evidence="3">
    <location>
        <begin position="1"/>
        <end position="136"/>
    </location>
</feature>
<dbReference type="GO" id="GO:0003723">
    <property type="term" value="F:RNA binding"/>
    <property type="evidence" value="ECO:0007669"/>
    <property type="project" value="UniProtKB-KW"/>
</dbReference>
<protein>
    <recommendedName>
        <fullName evidence="3">Integrase catalytic domain-containing protein</fullName>
    </recommendedName>
</protein>
<reference evidence="4 5" key="1">
    <citation type="submission" date="2017-11" db="EMBL/GenBank/DDBJ databases">
        <title>De novo assembly and phasing of dikaryotic genomes from two isolates of Puccinia coronata f. sp. avenae, the causal agent of oat crown rust.</title>
        <authorList>
            <person name="Miller M.E."/>
            <person name="Zhang Y."/>
            <person name="Omidvar V."/>
            <person name="Sperschneider J."/>
            <person name="Schwessinger B."/>
            <person name="Raley C."/>
            <person name="Palmer J.M."/>
            <person name="Garnica D."/>
            <person name="Upadhyaya N."/>
            <person name="Rathjen J."/>
            <person name="Taylor J.M."/>
            <person name="Park R.F."/>
            <person name="Dodds P.N."/>
            <person name="Hirsch C.D."/>
            <person name="Kianian S.F."/>
            <person name="Figueroa M."/>
        </authorList>
    </citation>
    <scope>NUCLEOTIDE SEQUENCE [LARGE SCALE GENOMIC DNA]</scope>
    <source>
        <strain evidence="4">12SD80</strain>
    </source>
</reference>
<accession>A0A2N5U5Q5</accession>
<proteinExistence type="predicted"/>
<feature type="compositionally biased region" description="Acidic residues" evidence="2">
    <location>
        <begin position="242"/>
        <end position="254"/>
    </location>
</feature>
<dbReference type="Pfam" id="PF25597">
    <property type="entry name" value="SH3_retrovirus"/>
    <property type="match status" value="1"/>
</dbReference>
<dbReference type="PANTHER" id="PTHR11439:SF467">
    <property type="entry name" value="INTEGRASE CATALYTIC DOMAIN-CONTAINING PROTEIN"/>
    <property type="match status" value="1"/>
</dbReference>
<organism evidence="4 5">
    <name type="scientific">Puccinia coronata f. sp. avenae</name>
    <dbReference type="NCBI Taxonomy" id="200324"/>
    <lineage>
        <taxon>Eukaryota</taxon>
        <taxon>Fungi</taxon>
        <taxon>Dikarya</taxon>
        <taxon>Basidiomycota</taxon>
        <taxon>Pucciniomycotina</taxon>
        <taxon>Pucciniomycetes</taxon>
        <taxon>Pucciniales</taxon>
        <taxon>Pucciniaceae</taxon>
        <taxon>Puccinia</taxon>
    </lineage>
</organism>
<feature type="compositionally biased region" description="Basic and acidic residues" evidence="2">
    <location>
        <begin position="227"/>
        <end position="241"/>
    </location>
</feature>
<dbReference type="CDD" id="cd09272">
    <property type="entry name" value="RNase_HI_RT_Ty1"/>
    <property type="match status" value="1"/>
</dbReference>
<dbReference type="Gene3D" id="3.30.420.10">
    <property type="entry name" value="Ribonuclease H-like superfamily/Ribonuclease H"/>
    <property type="match status" value="1"/>
</dbReference>
<sequence>MVDGYSRFVSAIPLVSKGDVFVSLTRILDVEAKRFGYHPSVLHSDRGTEFVNSEMAEYCSEHVIRQRFSDAYTPQQNGLAERFNRTILESLRTILLDSGLRKNLWNEILSACTLTLNQVPAHKSKKSPYELFKEKTIPIKFFNPIGNPVAVLSSHKKKSKLEPRGEMGTLIGFNPEIKSYRILTDSGPIINSKNVKFLDFIPQETSLEDHDELLIQEIVEQPAVEFKEPREEVDSSIKVEEQDADVPEEEEEETISTSEDKSDDADDEITNALIPASAEPAGRILRDRTLQVKPLKYSHFSEDPSSFKMAVSCPKAEGWTKAIDEELENIEQHQVWLDQWTKPNRFLNSTWVFRTKPTTLSSPEKQKARLCIQGFLQTFGEDFFETFAPTGKFWSLLTLLVLAIDLGLPIKQFDVKSAFLFAPLEEEIYIKTPEGSKRKAPYLKLVKSLYGLKQAPKNWYDTLTSWFEEIDYTPSVSDASHSPDTLLGMNLKISDDSIELSQPALIDKGLELLGLSSCRPVKTPLTPAVQLHSATDEDHEEFLKLGFNYRSYTGMLNYLACRTRPDLASAVSILSRFNQRPGLSHWKQVIHCWKYLLGTKNHNLLLKPKSDSFIDRLNFFTDATWAEDQETRISQSGTLAFWKSCPILWNSKKQKNITMSSTESEMNALSDGEQESQWLKFLVEELWKKKLEPTLFSIDNKGLLEKLKNFGSNSKTKHLDIKIKSLRDKFKKKEIDVELISSDNMIADALTKAAPHSSIKKLQDNCLTALSSSNKEGCLDVAGIKPASTHLVVGSLDSTISSILSSGGLLLSSHITAGINRSNTAARAVLEQPCSTGGRTGTVRPKHLPAGRTGLSDQFLGPVAQNQPGPVAQDQPGPVGQICPTSWVSLRSDSARPTTGRTRLFEHRSNCRVRPVNAGSASISVFNLNQNFFNVCEGSLAKNHNYISAKLGKMYKLIQSNSHLQNKRGWPGTDTIFQLARFDHKLAIHPNTFGLSKELLINTPVKTLYIHETWAVLRGLKNNLIKLIEHKYDELPPRTQVKRKPFASTTLPPAIEITEDSNPAIEITEDGNPTNQEDTGDEEEEEAYKEDTDDEDKEEDEEDDDDEWE</sequence>
<evidence type="ECO:0000259" key="3">
    <source>
        <dbReference type="PROSITE" id="PS50994"/>
    </source>
</evidence>
<dbReference type="EMBL" id="PGCI01000230">
    <property type="protein sequence ID" value="PLW33008.1"/>
    <property type="molecule type" value="Genomic_DNA"/>
</dbReference>